<dbReference type="GO" id="GO:0005886">
    <property type="term" value="C:plasma membrane"/>
    <property type="evidence" value="ECO:0007669"/>
    <property type="project" value="UniProtKB-SubCell"/>
</dbReference>
<accession>A0A1G5RY31</accession>
<evidence type="ECO:0000256" key="6">
    <source>
        <dbReference type="ARBA" id="ARBA00023224"/>
    </source>
</evidence>
<feature type="domain" description="HAMP" evidence="11">
    <location>
        <begin position="207"/>
        <end position="262"/>
    </location>
</feature>
<gene>
    <name evidence="12" type="ORF">SAMN02910350_01551</name>
</gene>
<evidence type="ECO:0000256" key="1">
    <source>
        <dbReference type="ARBA" id="ARBA00004651"/>
    </source>
</evidence>
<evidence type="ECO:0000256" key="7">
    <source>
        <dbReference type="ARBA" id="ARBA00029447"/>
    </source>
</evidence>
<evidence type="ECO:0000256" key="8">
    <source>
        <dbReference type="PROSITE-ProRule" id="PRU00284"/>
    </source>
</evidence>
<dbReference type="Pfam" id="PF00672">
    <property type="entry name" value="HAMP"/>
    <property type="match status" value="1"/>
</dbReference>
<comment type="similarity">
    <text evidence="7">Belongs to the methyl-accepting chemotaxis (MCP) protein family.</text>
</comment>
<evidence type="ECO:0000256" key="4">
    <source>
        <dbReference type="ARBA" id="ARBA00022989"/>
    </source>
</evidence>
<proteinExistence type="inferred from homology"/>
<dbReference type="Pfam" id="PF00015">
    <property type="entry name" value="MCPsignal"/>
    <property type="match status" value="1"/>
</dbReference>
<evidence type="ECO:0000259" key="11">
    <source>
        <dbReference type="PROSITE" id="PS50885"/>
    </source>
</evidence>
<evidence type="ECO:0000256" key="5">
    <source>
        <dbReference type="ARBA" id="ARBA00023136"/>
    </source>
</evidence>
<dbReference type="Proteomes" id="UP000199428">
    <property type="component" value="Unassembled WGS sequence"/>
</dbReference>
<dbReference type="PANTHER" id="PTHR32089:SF112">
    <property type="entry name" value="LYSOZYME-LIKE PROTEIN-RELATED"/>
    <property type="match status" value="1"/>
</dbReference>
<feature type="transmembrane region" description="Helical" evidence="9">
    <location>
        <begin position="184"/>
        <end position="207"/>
    </location>
</feature>
<dbReference type="Gene3D" id="6.10.340.10">
    <property type="match status" value="1"/>
</dbReference>
<keyword evidence="3 9" id="KW-0812">Transmembrane</keyword>
<dbReference type="AlphaFoldDB" id="A0A1G5RY31"/>
<organism evidence="12 13">
    <name type="scientific">Pseudobutyrivibrio xylanivorans</name>
    <dbReference type="NCBI Taxonomy" id="185007"/>
    <lineage>
        <taxon>Bacteria</taxon>
        <taxon>Bacillati</taxon>
        <taxon>Bacillota</taxon>
        <taxon>Clostridia</taxon>
        <taxon>Lachnospirales</taxon>
        <taxon>Lachnospiraceae</taxon>
        <taxon>Pseudobutyrivibrio</taxon>
    </lineage>
</organism>
<name>A0A1G5RY31_PSEXY</name>
<dbReference type="SMART" id="SM00283">
    <property type="entry name" value="MA"/>
    <property type="match status" value="1"/>
</dbReference>
<evidence type="ECO:0000313" key="12">
    <source>
        <dbReference type="EMBL" id="SCZ78963.1"/>
    </source>
</evidence>
<keyword evidence="5 9" id="KW-0472">Membrane</keyword>
<dbReference type="InterPro" id="IPR029151">
    <property type="entry name" value="Sensor-like_sf"/>
</dbReference>
<dbReference type="InterPro" id="IPR003660">
    <property type="entry name" value="HAMP_dom"/>
</dbReference>
<evidence type="ECO:0000313" key="13">
    <source>
        <dbReference type="Proteomes" id="UP000199428"/>
    </source>
</evidence>
<comment type="subcellular location">
    <subcellularLocation>
        <location evidence="1">Cell membrane</location>
        <topology evidence="1">Multi-pass membrane protein</topology>
    </subcellularLocation>
</comment>
<dbReference type="RefSeq" id="WP_090162516.1">
    <property type="nucleotide sequence ID" value="NZ_FMWK01000006.1"/>
</dbReference>
<dbReference type="PROSITE" id="PS50885">
    <property type="entry name" value="HAMP"/>
    <property type="match status" value="1"/>
</dbReference>
<reference evidence="12 13" key="1">
    <citation type="submission" date="2016-10" db="EMBL/GenBank/DDBJ databases">
        <authorList>
            <person name="de Groot N.N."/>
        </authorList>
    </citation>
    <scope>NUCLEOTIDE SEQUENCE [LARGE SCALE GENOMIC DNA]</scope>
    <source>
        <strain evidence="12 13">DSM 10317</strain>
    </source>
</reference>
<sequence>MENKENVGTMDKLARMVKISSLRTAILGLLIISLVCVGVAATIVGTTNMRRGMEYEVETGVMATCASYAQVLDYIEKSMSAEEIANVTLEQEMHEETGYDYTFFRGDTRERSSIEGAVGTKAGDAVIAEVLNGGNRYSAKNVMINGQPFYVAYIPLKDDTGAIYGMAFVGLEKIAVTEYISKKVAWTVTLSFAIIIIFALIAVLYIVQIIKSIDENVRAVRQMATGDLEIHLSDKVKNRKDELGEMSNALFDMAEKIRDVIGNARVSSNEVDDSAAYLYETIETITETADNVTTAVSQVATGASSQAESLQEAVESVNDINEAISLIIENTDEMHNIADLMQDNSKASQDKLTELRMSTRESISAIDGIVELIGNTNTAVTTISEAVQIIDAIAAQTNLLSLNASIEAARAGEAGKGFAVVADEIRQLADQSAAAAQNIQEAMKGLAADSNKTMEEAGSVQEAISKQRSTIHRTIEQVDLLIEDINKSVTLTKEIVENVDKSEKASTVISETINNLSAISQQNAASSEETRASMQDLSDTMEILSEKANGLTKIAKVLDEEMAFFR</sequence>
<dbReference type="SMART" id="SM00304">
    <property type="entry name" value="HAMP"/>
    <property type="match status" value="2"/>
</dbReference>
<evidence type="ECO:0000256" key="3">
    <source>
        <dbReference type="ARBA" id="ARBA00022692"/>
    </source>
</evidence>
<evidence type="ECO:0000256" key="9">
    <source>
        <dbReference type="SAM" id="Phobius"/>
    </source>
</evidence>
<feature type="domain" description="Methyl-accepting transducer" evidence="10">
    <location>
        <begin position="281"/>
        <end position="538"/>
    </location>
</feature>
<dbReference type="Gene3D" id="1.10.287.950">
    <property type="entry name" value="Methyl-accepting chemotaxis protein"/>
    <property type="match status" value="1"/>
</dbReference>
<keyword evidence="6 8" id="KW-0807">Transducer</keyword>
<protein>
    <submittedName>
        <fullName evidence="12">Methyl-accepting chemotaxis protein</fullName>
    </submittedName>
</protein>
<dbReference type="PROSITE" id="PS50111">
    <property type="entry name" value="CHEMOTAXIS_TRANSDUC_2"/>
    <property type="match status" value="1"/>
</dbReference>
<evidence type="ECO:0000256" key="2">
    <source>
        <dbReference type="ARBA" id="ARBA00022475"/>
    </source>
</evidence>
<keyword evidence="4 9" id="KW-1133">Transmembrane helix</keyword>
<dbReference type="PANTHER" id="PTHR32089">
    <property type="entry name" value="METHYL-ACCEPTING CHEMOTAXIS PROTEIN MCPB"/>
    <property type="match status" value="1"/>
</dbReference>
<dbReference type="SUPFAM" id="SSF103190">
    <property type="entry name" value="Sensory domain-like"/>
    <property type="match status" value="1"/>
</dbReference>
<dbReference type="SUPFAM" id="SSF58104">
    <property type="entry name" value="Methyl-accepting chemotaxis protein (MCP) signaling domain"/>
    <property type="match status" value="1"/>
</dbReference>
<keyword evidence="2" id="KW-1003">Cell membrane</keyword>
<dbReference type="Pfam" id="PF17202">
    <property type="entry name" value="sCache_3_3"/>
    <property type="match status" value="1"/>
</dbReference>
<evidence type="ECO:0000259" key="10">
    <source>
        <dbReference type="PROSITE" id="PS50111"/>
    </source>
</evidence>
<dbReference type="InterPro" id="IPR004089">
    <property type="entry name" value="MCPsignal_dom"/>
</dbReference>
<dbReference type="EMBL" id="FMWK01000006">
    <property type="protein sequence ID" value="SCZ78963.1"/>
    <property type="molecule type" value="Genomic_DNA"/>
</dbReference>
<dbReference type="GO" id="GO:0007165">
    <property type="term" value="P:signal transduction"/>
    <property type="evidence" value="ECO:0007669"/>
    <property type="project" value="UniProtKB-KW"/>
</dbReference>
<dbReference type="CDD" id="cd06225">
    <property type="entry name" value="HAMP"/>
    <property type="match status" value="1"/>
</dbReference>
<feature type="transmembrane region" description="Helical" evidence="9">
    <location>
        <begin position="20"/>
        <end position="44"/>
    </location>
</feature>
<dbReference type="InterPro" id="IPR033463">
    <property type="entry name" value="sCache_3"/>
</dbReference>